<organism evidence="2 3">
    <name type="scientific">Xylaria bambusicola</name>
    <dbReference type="NCBI Taxonomy" id="326684"/>
    <lineage>
        <taxon>Eukaryota</taxon>
        <taxon>Fungi</taxon>
        <taxon>Dikarya</taxon>
        <taxon>Ascomycota</taxon>
        <taxon>Pezizomycotina</taxon>
        <taxon>Sordariomycetes</taxon>
        <taxon>Xylariomycetidae</taxon>
        <taxon>Xylariales</taxon>
        <taxon>Xylariaceae</taxon>
        <taxon>Xylaria</taxon>
    </lineage>
</organism>
<proteinExistence type="predicted"/>
<keyword evidence="1" id="KW-0472">Membrane</keyword>
<comment type="caution">
    <text evidence="2">The sequence shown here is derived from an EMBL/GenBank/DDBJ whole genome shotgun (WGS) entry which is preliminary data.</text>
</comment>
<keyword evidence="1" id="KW-0812">Transmembrane</keyword>
<reference evidence="2 3" key="1">
    <citation type="submission" date="2023-10" db="EMBL/GenBank/DDBJ databases">
        <title>Draft genome sequence of Xylaria bambusicola isolate GMP-LS, the root and basal stem rot pathogen of sugarcane in Indonesia.</title>
        <authorList>
            <person name="Selvaraj P."/>
            <person name="Muralishankar V."/>
            <person name="Muruganantham S."/>
            <person name="Sp S."/>
            <person name="Haryani S."/>
            <person name="Lau K.J.X."/>
            <person name="Naqvi N.I."/>
        </authorList>
    </citation>
    <scope>NUCLEOTIDE SEQUENCE [LARGE SCALE GENOMIC DNA]</scope>
    <source>
        <strain evidence="2">GMP-LS</strain>
    </source>
</reference>
<feature type="transmembrane region" description="Helical" evidence="1">
    <location>
        <begin position="87"/>
        <end position="108"/>
    </location>
</feature>
<evidence type="ECO:0000256" key="1">
    <source>
        <dbReference type="SAM" id="Phobius"/>
    </source>
</evidence>
<dbReference type="EMBL" id="JAWHQM010000104">
    <property type="protein sequence ID" value="KAK5637289.1"/>
    <property type="molecule type" value="Genomic_DNA"/>
</dbReference>
<accession>A0AAN7V4U6</accession>
<protein>
    <submittedName>
        <fullName evidence="2">Uncharacterized protein</fullName>
    </submittedName>
</protein>
<dbReference type="AlphaFoldDB" id="A0AAN7V4U6"/>
<evidence type="ECO:0000313" key="3">
    <source>
        <dbReference type="Proteomes" id="UP001305414"/>
    </source>
</evidence>
<dbReference type="Proteomes" id="UP001305414">
    <property type="component" value="Unassembled WGS sequence"/>
</dbReference>
<evidence type="ECO:0000313" key="2">
    <source>
        <dbReference type="EMBL" id="KAK5637289.1"/>
    </source>
</evidence>
<keyword evidence="1" id="KW-1133">Transmembrane helix</keyword>
<keyword evidence="3" id="KW-1185">Reference proteome</keyword>
<gene>
    <name evidence="2" type="ORF">RRF57_013001</name>
</gene>
<sequence>MTFFIARLLRRAMSRKQTTYSALDETFSSSISASEAYSTEDPSWRPSYLRRRVYALFVAVFFLLVVAVEVLLFISDGKCGLATSVAGLHYLWTYGPTAVLTLVASFWVRVDYQMKSMLLGLE</sequence>
<name>A0AAN7V4U6_9PEZI</name>
<feature type="transmembrane region" description="Helical" evidence="1">
    <location>
        <begin position="53"/>
        <end position="75"/>
    </location>
</feature>